<feature type="domain" description="Myosin motor" evidence="21">
    <location>
        <begin position="1055"/>
        <end position="1794"/>
    </location>
</feature>
<dbReference type="InterPro" id="IPR011993">
    <property type="entry name" value="PH-like_dom_sf"/>
</dbReference>
<feature type="region of interest" description="Actin-binding" evidence="16">
    <location>
        <begin position="1671"/>
        <end position="1693"/>
    </location>
</feature>
<organism evidence="22 23">
    <name type="scientific">Collichthys lucidus</name>
    <name type="common">Big head croaker</name>
    <name type="synonym">Sciaena lucida</name>
    <dbReference type="NCBI Taxonomy" id="240159"/>
    <lineage>
        <taxon>Eukaryota</taxon>
        <taxon>Metazoa</taxon>
        <taxon>Chordata</taxon>
        <taxon>Craniata</taxon>
        <taxon>Vertebrata</taxon>
        <taxon>Euteleostomi</taxon>
        <taxon>Actinopterygii</taxon>
        <taxon>Neopterygii</taxon>
        <taxon>Teleostei</taxon>
        <taxon>Neoteleostei</taxon>
        <taxon>Acanthomorphata</taxon>
        <taxon>Eupercaria</taxon>
        <taxon>Sciaenidae</taxon>
        <taxon>Collichthys</taxon>
    </lineage>
</organism>
<keyword evidence="12" id="KW-0694">RNA-binding</keyword>
<gene>
    <name evidence="22" type="ORF">D9C73_013542</name>
</gene>
<dbReference type="SMART" id="SM00295">
    <property type="entry name" value="B41"/>
    <property type="match status" value="2"/>
</dbReference>
<dbReference type="SUPFAM" id="SSF52540">
    <property type="entry name" value="P-loop containing nucleoside triphosphate hydrolases"/>
    <property type="match status" value="1"/>
</dbReference>
<dbReference type="InterPro" id="IPR002404">
    <property type="entry name" value="IRS_PTB"/>
</dbReference>
<dbReference type="PANTHER" id="PTHR22692:SF24">
    <property type="entry name" value="MYOSIN VIIB"/>
    <property type="match status" value="1"/>
</dbReference>
<dbReference type="CDD" id="cd14473">
    <property type="entry name" value="FERM_B-lobe"/>
    <property type="match status" value="1"/>
</dbReference>
<feature type="domain" description="FERM" evidence="19">
    <location>
        <begin position="2757"/>
        <end position="3094"/>
    </location>
</feature>
<dbReference type="SUPFAM" id="SSF47031">
    <property type="entry name" value="Second domain of FERM"/>
    <property type="match status" value="2"/>
</dbReference>
<dbReference type="PROSITE" id="PS01175">
    <property type="entry name" value="RIBONUCLEASE_II"/>
    <property type="match status" value="1"/>
</dbReference>
<dbReference type="InterPro" id="IPR041505">
    <property type="entry name" value="Dis3_CSD2"/>
</dbReference>
<feature type="region of interest" description="Disordered" evidence="17">
    <location>
        <begin position="1973"/>
        <end position="2056"/>
    </location>
</feature>
<dbReference type="InterPro" id="IPR036961">
    <property type="entry name" value="Kinesin_motor_dom_sf"/>
</dbReference>
<keyword evidence="6" id="KW-0677">Repeat</keyword>
<dbReference type="GO" id="GO:0000175">
    <property type="term" value="F:3'-5'-RNA exonuclease activity"/>
    <property type="evidence" value="ECO:0007669"/>
    <property type="project" value="UniProtKB-ARBA"/>
</dbReference>
<evidence type="ECO:0000256" key="4">
    <source>
        <dbReference type="ARBA" id="ARBA00022722"/>
    </source>
</evidence>
<evidence type="ECO:0000256" key="7">
    <source>
        <dbReference type="ARBA" id="ARBA00022741"/>
    </source>
</evidence>
<name>A0A4U5V1W7_COLLU</name>
<dbReference type="CDD" id="cd17092">
    <property type="entry name" value="FERM1_F1_Myosin-VII"/>
    <property type="match status" value="1"/>
</dbReference>
<dbReference type="GO" id="GO:0003774">
    <property type="term" value="F:cytoskeletal motor activity"/>
    <property type="evidence" value="ECO:0007669"/>
    <property type="project" value="UniProtKB-UniRule"/>
</dbReference>
<dbReference type="GO" id="GO:0005524">
    <property type="term" value="F:ATP binding"/>
    <property type="evidence" value="ECO:0007669"/>
    <property type="project" value="UniProtKB-UniRule"/>
</dbReference>
<dbReference type="Gene3D" id="1.20.5.190">
    <property type="match status" value="1"/>
</dbReference>
<dbReference type="Pfam" id="PF00773">
    <property type="entry name" value="RNB"/>
    <property type="match status" value="1"/>
</dbReference>
<evidence type="ECO:0000256" key="9">
    <source>
        <dbReference type="ARBA" id="ARBA00022839"/>
    </source>
</evidence>
<evidence type="ECO:0000259" key="20">
    <source>
        <dbReference type="PROSITE" id="PS51016"/>
    </source>
</evidence>
<comment type="subcellular location">
    <subcellularLocation>
        <location evidence="1">Cytoplasm</location>
    </subcellularLocation>
</comment>
<proteinExistence type="inferred from homology"/>
<keyword evidence="15 16" id="KW-0009">Actin-binding</keyword>
<dbReference type="SMART" id="SM00955">
    <property type="entry name" value="RNB"/>
    <property type="match status" value="1"/>
</dbReference>
<evidence type="ECO:0000259" key="19">
    <source>
        <dbReference type="PROSITE" id="PS50057"/>
    </source>
</evidence>
<dbReference type="SUPFAM" id="SSF50729">
    <property type="entry name" value="PH domain-like"/>
    <property type="match status" value="1"/>
</dbReference>
<dbReference type="InterPro" id="IPR036106">
    <property type="entry name" value="MYSc_Myo7"/>
</dbReference>
<keyword evidence="8" id="KW-0378">Hydrolase</keyword>
<dbReference type="InterPro" id="IPR000299">
    <property type="entry name" value="FERM_domain"/>
</dbReference>
<evidence type="ECO:0000259" key="21">
    <source>
        <dbReference type="PROSITE" id="PS51456"/>
    </source>
</evidence>
<dbReference type="SMART" id="SM00139">
    <property type="entry name" value="MyTH4"/>
    <property type="match status" value="2"/>
</dbReference>
<dbReference type="SUPFAM" id="SSF50249">
    <property type="entry name" value="Nucleic acid-binding proteins"/>
    <property type="match status" value="2"/>
</dbReference>
<evidence type="ECO:0000256" key="14">
    <source>
        <dbReference type="ARBA" id="ARBA00023175"/>
    </source>
</evidence>
<feature type="domain" description="MyTH4" evidence="20">
    <location>
        <begin position="2628"/>
        <end position="2777"/>
    </location>
</feature>
<evidence type="ECO:0000256" key="6">
    <source>
        <dbReference type="ARBA" id="ARBA00022737"/>
    </source>
</evidence>
<feature type="compositionally biased region" description="Basic and acidic residues" evidence="17">
    <location>
        <begin position="213"/>
        <end position="225"/>
    </location>
</feature>
<dbReference type="PROSITE" id="PS51456">
    <property type="entry name" value="MYOSIN_MOTOR"/>
    <property type="match status" value="1"/>
</dbReference>
<dbReference type="Gene3D" id="1.10.10.820">
    <property type="match status" value="1"/>
</dbReference>
<keyword evidence="23" id="KW-1185">Reference proteome</keyword>
<accession>A0A4U5V1W7</accession>
<evidence type="ECO:0000256" key="10">
    <source>
        <dbReference type="ARBA" id="ARBA00022840"/>
    </source>
</evidence>
<keyword evidence="9" id="KW-0269">Exonuclease</keyword>
<feature type="compositionally biased region" description="Pro residues" evidence="17">
    <location>
        <begin position="2032"/>
        <end position="2041"/>
    </location>
</feature>
<dbReference type="SMART" id="SM00242">
    <property type="entry name" value="MYSc"/>
    <property type="match status" value="1"/>
</dbReference>
<dbReference type="InterPro" id="IPR019749">
    <property type="entry name" value="Band_41_domain"/>
</dbReference>
<evidence type="ECO:0000256" key="11">
    <source>
        <dbReference type="ARBA" id="ARBA00022842"/>
    </source>
</evidence>
<dbReference type="FunFam" id="2.40.50.700:FF:000003">
    <property type="entry name" value="DIS3-like exonuclease 2"/>
    <property type="match status" value="1"/>
</dbReference>
<evidence type="ECO:0000256" key="16">
    <source>
        <dbReference type="PROSITE-ProRule" id="PRU00782"/>
    </source>
</evidence>
<dbReference type="InterPro" id="IPR012340">
    <property type="entry name" value="NA-bd_OB-fold"/>
</dbReference>
<evidence type="ECO:0000256" key="15">
    <source>
        <dbReference type="ARBA" id="ARBA00023203"/>
    </source>
</evidence>
<dbReference type="Gene3D" id="2.30.29.30">
    <property type="entry name" value="Pleckstrin-homology domain (PH domain)/Phosphotyrosine-binding domain (PTB)"/>
    <property type="match status" value="2"/>
</dbReference>
<dbReference type="PROSITE" id="PS01179">
    <property type="entry name" value="PID"/>
    <property type="match status" value="1"/>
</dbReference>
<dbReference type="Gene3D" id="1.20.58.530">
    <property type="match status" value="1"/>
</dbReference>
<dbReference type="Pfam" id="PF17877">
    <property type="entry name" value="Dis3l2_C_term"/>
    <property type="match status" value="1"/>
</dbReference>
<dbReference type="EMBL" id="CM014089">
    <property type="protein sequence ID" value="TKS80225.1"/>
    <property type="molecule type" value="Genomic_DNA"/>
</dbReference>
<dbReference type="InterPro" id="IPR041793">
    <property type="entry name" value="MyoVII_FERM_C1"/>
</dbReference>
<dbReference type="InterPro" id="IPR001900">
    <property type="entry name" value="RNase_II/R"/>
</dbReference>
<dbReference type="Pfam" id="PF24123">
    <property type="entry name" value="Myosin_VII_N"/>
    <property type="match status" value="1"/>
</dbReference>
<dbReference type="Gene3D" id="1.20.120.720">
    <property type="entry name" value="Myosin VI head, motor domain, U50 subdomain"/>
    <property type="match status" value="2"/>
</dbReference>
<dbReference type="InterPro" id="IPR019748">
    <property type="entry name" value="FERM_central"/>
</dbReference>
<dbReference type="Pfam" id="PF00784">
    <property type="entry name" value="MyTH4"/>
    <property type="match status" value="2"/>
</dbReference>
<keyword evidence="11" id="KW-0460">Magnesium</keyword>
<feature type="domain" description="FERM" evidence="19">
    <location>
        <begin position="2280"/>
        <end position="2587"/>
    </location>
</feature>
<dbReference type="InterPro" id="IPR027417">
    <property type="entry name" value="P-loop_NTPase"/>
</dbReference>
<dbReference type="Gene3D" id="2.40.50.700">
    <property type="match status" value="1"/>
</dbReference>
<dbReference type="GO" id="GO:0046872">
    <property type="term" value="F:metal ion binding"/>
    <property type="evidence" value="ECO:0007669"/>
    <property type="project" value="UniProtKB-KW"/>
</dbReference>
<keyword evidence="5" id="KW-0479">Metal-binding</keyword>
<dbReference type="PROSITE" id="PS50057">
    <property type="entry name" value="FERM_3"/>
    <property type="match status" value="2"/>
</dbReference>
<feature type="region of interest" description="Disordered" evidence="17">
    <location>
        <begin position="55"/>
        <end position="254"/>
    </location>
</feature>
<evidence type="ECO:0000256" key="13">
    <source>
        <dbReference type="ARBA" id="ARBA00023123"/>
    </source>
</evidence>
<dbReference type="FunFam" id="1.10.10.820:FF:000001">
    <property type="entry name" value="Myosin heavy chain"/>
    <property type="match status" value="1"/>
</dbReference>
<dbReference type="InterPro" id="IPR035963">
    <property type="entry name" value="FERM_2"/>
</dbReference>
<feature type="compositionally biased region" description="Low complexity" evidence="17">
    <location>
        <begin position="88"/>
        <end position="99"/>
    </location>
</feature>
<dbReference type="Gene3D" id="3.40.850.10">
    <property type="entry name" value="Kinesin motor domain"/>
    <property type="match status" value="2"/>
</dbReference>
<feature type="compositionally biased region" description="Basic and acidic residues" evidence="17">
    <location>
        <begin position="124"/>
        <end position="143"/>
    </location>
</feature>
<dbReference type="InterPro" id="IPR014352">
    <property type="entry name" value="FERM/acyl-CoA-bd_prot_sf"/>
</dbReference>
<dbReference type="Gene3D" id="2.40.50.690">
    <property type="match status" value="1"/>
</dbReference>
<dbReference type="Pfam" id="PF17849">
    <property type="entry name" value="OB_Dis3"/>
    <property type="match status" value="1"/>
</dbReference>
<reference evidence="22 23" key="1">
    <citation type="submission" date="2019-01" db="EMBL/GenBank/DDBJ databases">
        <title>Genome Assembly of Collichthys lucidus.</title>
        <authorList>
            <person name="Cai M."/>
            <person name="Xiao S."/>
        </authorList>
    </citation>
    <scope>NUCLEOTIDE SEQUENCE [LARGE SCALE GENOMIC DNA]</scope>
    <source>
        <strain evidence="22">JT15FE1705JMU</strain>
        <tissue evidence="22">Muscle</tissue>
    </source>
</reference>
<evidence type="ECO:0000256" key="5">
    <source>
        <dbReference type="ARBA" id="ARBA00022723"/>
    </source>
</evidence>
<evidence type="ECO:0000313" key="23">
    <source>
        <dbReference type="Proteomes" id="UP000298787"/>
    </source>
</evidence>
<dbReference type="InterPro" id="IPR057130">
    <property type="entry name" value="Myosin_VII_N"/>
</dbReference>
<dbReference type="Gene3D" id="1.20.80.10">
    <property type="match status" value="2"/>
</dbReference>
<feature type="compositionally biased region" description="Basic and acidic residues" evidence="17">
    <location>
        <begin position="2002"/>
        <end position="2015"/>
    </location>
</feature>
<protein>
    <submittedName>
        <fullName evidence="22">Unconventional myosin-VIIa</fullName>
    </submittedName>
</protein>
<dbReference type="GO" id="GO:0008266">
    <property type="term" value="F:poly(U) RNA binding"/>
    <property type="evidence" value="ECO:0007669"/>
    <property type="project" value="UniProtKB-ARBA"/>
</dbReference>
<dbReference type="GO" id="GO:0005737">
    <property type="term" value="C:cytoplasm"/>
    <property type="evidence" value="ECO:0007669"/>
    <property type="project" value="UniProtKB-SubCell"/>
</dbReference>
<evidence type="ECO:0000313" key="22">
    <source>
        <dbReference type="EMBL" id="TKS80225.1"/>
    </source>
</evidence>
<dbReference type="PROSITE" id="PS51016">
    <property type="entry name" value="MYTH4"/>
    <property type="match status" value="2"/>
</dbReference>
<dbReference type="STRING" id="240159.A0A4U5V1W7"/>
<feature type="compositionally biased region" description="Polar residues" evidence="17">
    <location>
        <begin position="189"/>
        <end position="199"/>
    </location>
</feature>
<dbReference type="PANTHER" id="PTHR22692">
    <property type="entry name" value="MYOSIN VII, XV"/>
    <property type="match status" value="1"/>
</dbReference>
<keyword evidence="13 16" id="KW-0518">Myosin</keyword>
<keyword evidence="10 16" id="KW-0067">ATP-binding</keyword>
<sequence>MDSPRQSKKANLNREPKRSQNQSSTPPQKDAYARLLSQHSSSKFSQYLEQYAKDTFFQREGQAPSTLPKAQSDRLNIPQRKRDQMPNDFSDSSDFSPSSMKGKGEESSLALYMEKLNTRSPQQDCERKQGVSDRQRRGQRRDTATSQDGDIESGEELGSLKPNDSKKHQKQQKKNKDSKETDSFVGRPQSPNKASASGQEQEKMKSKKKNPPKHQEEEKSREAAFKKTQQPRASSANSPADKSKNKGGRGSKKQVFESYMTFEEVSHGLKRGELIQGQLRINPKKYHEAFIPSPVVKSDTDCEGASESENTVQTIQKKTAHTPRPDVNVEDQCSDQDEVISKSTLADTGTVYMLSQFMINTVENEVVYIVEKKHSRAVTGFLKFLPDKPFAMFSPVDHRVPRINVLLADCPEDFSSRPGDYTNTLFICRITNWAADSNFAEGQLAKTLGQAGEIEPETEGILIEYDIDFSEFSDEVLNCLPKDLPWSIPPEEMSKRKDLRYRCRLPGGWEVTDCHFTGNFELGVHIADVTYFVEEGNALDAIASQRATSVYMVQKVIPMLPRLLCEELCSLNPLTDRLTFSVIWKITPEGKILSEWFGRSVIRSCVKLSYDHAQSMIDAPEKMFSADELPPVDPEHPIDEIHQAVLNLHSIAKHLRSQRFSGGALRLDQSKLSFTLDKETMMPQGCYIYQYRDSNKLVEEFMLLANIATAHHIKRKFPELALLRRHPPPKAKLVDELQELCDQLGISIDLSSAGALHKTLNTTLGDDEFTTARKEVLTHMCSRPMQMALYFCSGVLKEEKFFKHYALNVPLYTHFTSPIRRYADIVVHRLLASSLNCGPHLGLSMNNVQKQASHCNDKKTVSKRVQELSSELFFGVFVKDCGPLDSEAMVMGVLDQSFDVLVLRYGVQKRIYCKTVVGVDNFHHRKVRKQSMLTLVWTPEDPEKPPVEQFILRINTCNLLSLVPGSVCTESTINPLHLRTDDTEVTVCVIFDDTAFINIQGEWVWVDSDIGVPIGARLKVTPSGQRLLVNDEGKEQSLSPEQEASLKIMHPTSVEGVDDMIKLGDMNEAGVLRNLLLRHKQGIIYTYTGSVLVAVNPYQDFPFYSEEQVKLYHGRKLGELPPHIFAIAESSYSNMTRHLRNQCCIISGESGAGKTESTKLILQYLAAVSGELSEQKIEEQILESNPILEAFGNAKTIRNDNSSRFGKYLEIFFNKDGVIEGARVEQYLLEKSRVCHQAPEERNYHMFYCMLAGITEEEKKTLNLGDATEYTFLNKGHCIVCDGRDDTKDYKRICLAMKILTFSDKECQDILKLLAAILHLGNVCFEGQTENNLETSNVSKSQHFSMAASLLEVSTFSYTHMCCDSGHKHDYWIIMLEHSTFLQVKKSSLAKSLTHRSIMTTTERVTKPLSSQQASDCRDAFVKAIYNKLFIWIVGKINSVIHKRLTKKNPSSFLSIGLLDIFGFENFHTNRYSFLTHALHFEQLCINFANEKLQQFFVGHIFKLEQKEYQKEDIVWNNIKFSDNENILDLLAAKPCNLLALIDEESHFPKGSDSTMLQKMNKQHNGNKAYFASRREHDTDFGIYHFAGRVYYNSTGFLEKNRDAVSPDIIKMAEVSTNKLLRQIFENELSTNGVKISNNKKIVITPKSSLRGTVDKHKQVATLSGQFRQSLDSLMKALSICHPFFIRCFKPNNDKQSKMFDRELCMRQLRYSGMMDTIRIRKLGYPIRHTFVEFMKRYRVLLKTTICNPQTETAAACCEAICKTVIKEEDEWKIGRTKIFLRDAHDAILERLREDELSRVAVVIQRVMMGHKDRCEKSCREYELRLDEDMEIHLTSSDLVLWFYSCSNQMQHGYERLRSKIRSRKLQLQYKRKQEAAVTIQRQACTVERPYSVALIIFNLNKLRGYQARKSYKQKREAIILLQAYTRGMRDRKTADKMRNDANILRMAKEREEEITLDLKKRLKVLAISQSIETDEEPEPLVGQDSEVNSYDLQPTPPPVEEVVKKESKSDESKKSVKKKSSTPEPVEEISLPPPTDPEPAPSTNEDDDDFDDDSDEFSLYKFSIRHFQDNASHKHIAQRLKKPLLPHDDEGDALTCLTVWWIILRYMGDLPEPKSQDAASQASSTIISRQLPNRQGRRLSNLVGLDQPENLTEDEHILIGEGPMLDRPLTSQEKLNIIIGYALSRKDIRDEIYCQICKQLVNNKNRKSRMQGWGLLSICLGVFPPTDLFMKYLERFVSKGPSGYGEYCSERLRRINANGERKELPCWTELQAVKTKKPIEVSVTLMDDQTISLNLDSASTSAEVCQALADKIDLRDTYGFSLYISVFEKMWSLGSCGKHVLDAVSQCEQEMRRQGKLEKNTPWTLSLRKEVFTPWHDCSLDPISTNLIYRQVIKGLKSGDYTSEKEDEYVDLAAKHYYIRFGSEYDKDNVRTVVEECISTPLIESKSMTKWIQLISAAVTEGPYSKGDRTKEKVKGELVDIAQQKWALHFSNFYEVTMMSGPPLPKSRFIVAISSDSVLFMDGGDKRLLELPYLEIKEVKMLSDSHFSSQSVTLNTVRGEFVLKSEQAAEIEALIKKNLEGLRQRSLYALAQQDVSKADDPTFLVCKRGDLLLLEKNQEHYSDEKCFTAKNQRTKDSGRVNKQTVQFLPTLSEPPEEMLYMGDYPIKHARSPIELTGQIFGPATQHEDLQDEIYCQIMRQMTNNNNRLSIERGWQLMWLCSGLFPPSPHLMKHALRFLESRPRDLLAADCLQRLQEMRRSGWRNNGSHIYEVKSTTTIKEMCTNIAFHLKLSSDNGYGLYLKTPNKMTSMDENKYFFDCIRPVTDPNPKKAKKVKEVNQTNIPYLVMFKRKLWFNVSPGKDLVADLTFHFPQELPKYLRGYHNCTKEDMINLGGLLFRVEVDSDRSQFVMIPKMLRELIPADEIKIMSPEEWKKNIISSYNKQSGITVQEAKIAFLKAISSWPTFGCAFFEVRVSHQDELTDKVGRQQFEETVLSYDDFNLHLTLQQTCESSYPNIVMIVVSKQGVSLIDPKTKEVLIMHPFSRITDFQSESGYFEMTIGTLVRGVNFVCETSQASTIEDLFRSYITMYERERDIRSRKQMFL</sequence>
<dbReference type="InterPro" id="IPR051567">
    <property type="entry name" value="Unconventional_Myosin_ATPase"/>
</dbReference>
<dbReference type="GO" id="GO:0003779">
    <property type="term" value="F:actin binding"/>
    <property type="evidence" value="ECO:0007669"/>
    <property type="project" value="UniProtKB-KW"/>
</dbReference>
<dbReference type="Pfam" id="PF00063">
    <property type="entry name" value="Myosin_head"/>
    <property type="match status" value="2"/>
</dbReference>
<dbReference type="InterPro" id="IPR000857">
    <property type="entry name" value="MyTH4_dom"/>
</dbReference>
<dbReference type="InterPro" id="IPR022966">
    <property type="entry name" value="RNase_II/R_CS"/>
</dbReference>
<dbReference type="InterPro" id="IPR006020">
    <property type="entry name" value="PTB/PI_dom"/>
</dbReference>
<dbReference type="Proteomes" id="UP000298787">
    <property type="component" value="Chromosome 12"/>
</dbReference>
<evidence type="ECO:0000256" key="1">
    <source>
        <dbReference type="ARBA" id="ARBA00004496"/>
    </source>
</evidence>
<feature type="compositionally biased region" description="Acidic residues" evidence="17">
    <location>
        <begin position="2045"/>
        <end position="2056"/>
    </location>
</feature>
<dbReference type="Gene3D" id="2.30.30.40">
    <property type="entry name" value="SH3 Domains"/>
    <property type="match status" value="1"/>
</dbReference>
<dbReference type="Pfam" id="PF21998">
    <property type="entry name" value="FERM_C1_MyoVII"/>
    <property type="match status" value="1"/>
</dbReference>
<dbReference type="GO" id="GO:0016459">
    <property type="term" value="C:myosin complex"/>
    <property type="evidence" value="ECO:0007669"/>
    <property type="project" value="UniProtKB-KW"/>
</dbReference>
<dbReference type="Pfam" id="PF00373">
    <property type="entry name" value="FERM_M"/>
    <property type="match status" value="1"/>
</dbReference>
<dbReference type="Gene3D" id="3.10.20.90">
    <property type="entry name" value="Phosphatidylinositol 3-kinase Catalytic Subunit, Chain A, domain 1"/>
    <property type="match status" value="2"/>
</dbReference>
<dbReference type="InterPro" id="IPR038185">
    <property type="entry name" value="MyTH4_dom_sf"/>
</dbReference>
<dbReference type="InterPro" id="IPR041093">
    <property type="entry name" value="Dis3l2-like_C"/>
</dbReference>
<dbReference type="PRINTS" id="PR00193">
    <property type="entry name" value="MYOSINHEAVY"/>
</dbReference>
<keyword evidence="14 16" id="KW-0505">Motor protein</keyword>
<evidence type="ECO:0000256" key="3">
    <source>
        <dbReference type="ARBA" id="ARBA00022490"/>
    </source>
</evidence>
<dbReference type="GO" id="GO:0006401">
    <property type="term" value="P:RNA catabolic process"/>
    <property type="evidence" value="ECO:0007669"/>
    <property type="project" value="UniProtKB-ARBA"/>
</dbReference>
<dbReference type="InterPro" id="IPR029071">
    <property type="entry name" value="Ubiquitin-like_domsf"/>
</dbReference>
<dbReference type="Gene3D" id="1.20.5.4820">
    <property type="match status" value="1"/>
</dbReference>
<keyword evidence="4" id="KW-0540">Nuclease</keyword>
<feature type="compositionally biased region" description="Polar residues" evidence="17">
    <location>
        <begin position="227"/>
        <end position="240"/>
    </location>
</feature>
<evidence type="ECO:0000256" key="8">
    <source>
        <dbReference type="ARBA" id="ARBA00022801"/>
    </source>
</evidence>
<dbReference type="Pfam" id="PF02174">
    <property type="entry name" value="IRS"/>
    <property type="match status" value="1"/>
</dbReference>
<dbReference type="CDD" id="cd01381">
    <property type="entry name" value="MYSc_Myo7"/>
    <property type="match status" value="1"/>
</dbReference>
<dbReference type="SUPFAM" id="SSF54236">
    <property type="entry name" value="Ubiquitin-like"/>
    <property type="match status" value="1"/>
</dbReference>
<evidence type="ECO:0000256" key="12">
    <source>
        <dbReference type="ARBA" id="ARBA00022884"/>
    </source>
</evidence>
<evidence type="ECO:0000259" key="18">
    <source>
        <dbReference type="PROSITE" id="PS01179"/>
    </source>
</evidence>
<feature type="region of interest" description="Disordered" evidence="17">
    <location>
        <begin position="1"/>
        <end position="37"/>
    </location>
</feature>
<evidence type="ECO:0000256" key="2">
    <source>
        <dbReference type="ARBA" id="ARBA00008314"/>
    </source>
</evidence>
<feature type="domain" description="MyTH4" evidence="20">
    <location>
        <begin position="2076"/>
        <end position="2275"/>
    </location>
</feature>
<dbReference type="PROSITE" id="PS50096">
    <property type="entry name" value="IQ"/>
    <property type="match status" value="1"/>
</dbReference>
<feature type="domain" description="PID" evidence="18">
    <location>
        <begin position="3018"/>
        <end position="3047"/>
    </location>
</feature>
<comment type="similarity">
    <text evidence="2 16">Belongs to the TRAFAC class myosin-kinesin ATPase superfamily. Myosin family.</text>
</comment>
<dbReference type="Pfam" id="PF21989">
    <property type="entry name" value="RA_2"/>
    <property type="match status" value="1"/>
</dbReference>
<keyword evidence="3" id="KW-0963">Cytoplasm</keyword>
<feature type="binding site" evidence="16">
    <location>
        <begin position="1148"/>
        <end position="1155"/>
    </location>
    <ligand>
        <name>ATP</name>
        <dbReference type="ChEBI" id="CHEBI:30616"/>
    </ligand>
</feature>
<evidence type="ECO:0000256" key="17">
    <source>
        <dbReference type="SAM" id="MobiDB-lite"/>
    </source>
</evidence>
<dbReference type="InterPro" id="IPR001609">
    <property type="entry name" value="Myosin_head_motor_dom-like"/>
</dbReference>
<dbReference type="Gene3D" id="1.25.40.530">
    <property type="entry name" value="MyTH4 domain"/>
    <property type="match status" value="1"/>
</dbReference>
<keyword evidence="7 16" id="KW-0547">Nucleotide-binding</keyword>
<dbReference type="Gene3D" id="2.40.50.140">
    <property type="entry name" value="Nucleic acid-binding proteins"/>
    <property type="match status" value="1"/>
</dbReference>